<keyword evidence="1" id="KW-0732">Signal</keyword>
<evidence type="ECO:0000313" key="3">
    <source>
        <dbReference type="Proteomes" id="UP000240760"/>
    </source>
</evidence>
<dbReference type="EMBL" id="KZ679126">
    <property type="protein sequence ID" value="PTB81043.1"/>
    <property type="molecule type" value="Genomic_DNA"/>
</dbReference>
<evidence type="ECO:0000256" key="1">
    <source>
        <dbReference type="SAM" id="SignalP"/>
    </source>
</evidence>
<keyword evidence="3" id="KW-1185">Reference proteome</keyword>
<evidence type="ECO:0008006" key="4">
    <source>
        <dbReference type="Google" id="ProtNLM"/>
    </source>
</evidence>
<accession>A0A2T4CHL2</accession>
<evidence type="ECO:0000313" key="2">
    <source>
        <dbReference type="EMBL" id="PTB81043.1"/>
    </source>
</evidence>
<dbReference type="PROSITE" id="PS51257">
    <property type="entry name" value="PROKAR_LIPOPROTEIN"/>
    <property type="match status" value="1"/>
</dbReference>
<organism evidence="2 3">
    <name type="scientific">Trichoderma longibrachiatum ATCC 18648</name>
    <dbReference type="NCBI Taxonomy" id="983965"/>
    <lineage>
        <taxon>Eukaryota</taxon>
        <taxon>Fungi</taxon>
        <taxon>Dikarya</taxon>
        <taxon>Ascomycota</taxon>
        <taxon>Pezizomycotina</taxon>
        <taxon>Sordariomycetes</taxon>
        <taxon>Hypocreomycetidae</taxon>
        <taxon>Hypocreales</taxon>
        <taxon>Hypocreaceae</taxon>
        <taxon>Trichoderma</taxon>
    </lineage>
</organism>
<proteinExistence type="predicted"/>
<dbReference type="Proteomes" id="UP000240760">
    <property type="component" value="Unassembled WGS sequence"/>
</dbReference>
<sequence length="93" mass="10487">MLSCKSPLTLSFVCLGLSCPLHVSNSACFAGLHARKAFFAADTSHDKHEPIKAPCVFRETKKICFHACATYNDCLHRFHRPLQKCHSVFVRRP</sequence>
<feature type="chain" id="PRO_5015406126" description="Secreted protein" evidence="1">
    <location>
        <begin position="27"/>
        <end position="93"/>
    </location>
</feature>
<name>A0A2T4CHL2_TRILO</name>
<protein>
    <recommendedName>
        <fullName evidence="4">Secreted protein</fullName>
    </recommendedName>
</protein>
<gene>
    <name evidence="2" type="ORF">M440DRAFT_75082</name>
</gene>
<dbReference type="AlphaFoldDB" id="A0A2T4CHL2"/>
<feature type="signal peptide" evidence="1">
    <location>
        <begin position="1"/>
        <end position="26"/>
    </location>
</feature>
<reference evidence="2 3" key="1">
    <citation type="submission" date="2016-07" db="EMBL/GenBank/DDBJ databases">
        <title>Multiple horizontal gene transfer events from other fungi enriched the ability of initially mycotrophic Trichoderma (Ascomycota) to feed on dead plant biomass.</title>
        <authorList>
            <consortium name="DOE Joint Genome Institute"/>
            <person name="Aerts A."/>
            <person name="Atanasova L."/>
            <person name="Chenthamara K."/>
            <person name="Zhang J."/>
            <person name="Grujic M."/>
            <person name="Henrissat B."/>
            <person name="Kuo A."/>
            <person name="Salamov A."/>
            <person name="Lipzen A."/>
            <person name="Labutti K."/>
            <person name="Barry K."/>
            <person name="Miao Y."/>
            <person name="Rahimi M.J."/>
            <person name="Shen Q."/>
            <person name="Grigoriev I.V."/>
            <person name="Kubicek C.P."/>
            <person name="Druzhinina I.S."/>
        </authorList>
    </citation>
    <scope>NUCLEOTIDE SEQUENCE [LARGE SCALE GENOMIC DNA]</scope>
    <source>
        <strain evidence="2 3">ATCC 18648</strain>
    </source>
</reference>